<evidence type="ECO:0000256" key="5">
    <source>
        <dbReference type="ARBA" id="ARBA00023136"/>
    </source>
</evidence>
<feature type="transmembrane region" description="Helical" evidence="6">
    <location>
        <begin position="140"/>
        <end position="159"/>
    </location>
</feature>
<evidence type="ECO:0000256" key="2">
    <source>
        <dbReference type="ARBA" id="ARBA00009853"/>
    </source>
</evidence>
<feature type="transmembrane region" description="Helical" evidence="6">
    <location>
        <begin position="194"/>
        <end position="212"/>
    </location>
</feature>
<feature type="transmembrane region" description="Helical" evidence="6">
    <location>
        <begin position="165"/>
        <end position="182"/>
    </location>
</feature>
<comment type="subcellular location">
    <subcellularLocation>
        <location evidence="1">Membrane</location>
        <topology evidence="1">Multi-pass membrane protein</topology>
    </subcellularLocation>
</comment>
<organism evidence="8 9">
    <name type="scientific">Cohaesibacter marisflavi</name>
    <dbReference type="NCBI Taxonomy" id="655353"/>
    <lineage>
        <taxon>Bacteria</taxon>
        <taxon>Pseudomonadati</taxon>
        <taxon>Pseudomonadota</taxon>
        <taxon>Alphaproteobacteria</taxon>
        <taxon>Hyphomicrobiales</taxon>
        <taxon>Cohaesibacteraceae</taxon>
    </lineage>
</organism>
<keyword evidence="5 6" id="KW-0472">Membrane</keyword>
<dbReference type="InterPro" id="IPR000620">
    <property type="entry name" value="EamA_dom"/>
</dbReference>
<dbReference type="EMBL" id="FOVR01000003">
    <property type="protein sequence ID" value="SFO12868.1"/>
    <property type="molecule type" value="Genomic_DNA"/>
</dbReference>
<feature type="transmembrane region" description="Helical" evidence="6">
    <location>
        <begin position="112"/>
        <end position="131"/>
    </location>
</feature>
<dbReference type="Pfam" id="PF00892">
    <property type="entry name" value="EamA"/>
    <property type="match status" value="2"/>
</dbReference>
<reference evidence="8 9" key="1">
    <citation type="submission" date="2016-10" db="EMBL/GenBank/DDBJ databases">
        <authorList>
            <person name="de Groot N.N."/>
        </authorList>
    </citation>
    <scope>NUCLEOTIDE SEQUENCE [LARGE SCALE GENOMIC DNA]</scope>
    <source>
        <strain evidence="8 9">CGMCC 1.9157</strain>
    </source>
</reference>
<keyword evidence="9" id="KW-1185">Reference proteome</keyword>
<dbReference type="InterPro" id="IPR037185">
    <property type="entry name" value="EmrE-like"/>
</dbReference>
<dbReference type="RefSeq" id="WP_175527987.1">
    <property type="nucleotide sequence ID" value="NZ_FOVR01000003.1"/>
</dbReference>
<sequence>MSASTPKTASFEGDNPVLGILLMVLFCMLIPFSDACLKLLGETVPVLTVIVVRFSLQFLFMGAIMLIRQRTIGHIFRLSSYIWWRLLIRAVMQISGIAFIYIGLMYMPLADTTAICFIYPILMLLVGHVVMKEVVGPHRIMAALVGFAGTLMVVQPNFMEVGLNALWPVGVAFTFVIFMLATRQTSRGIDPVTVQVLSAVIALVIVAVPILLLNGDGFEAFDLKSPSREEWLFLVGAGVIGSLGHLLMTAAVHLAPSATLAPMQYLEIPFATFIGWLIFSDLPNSLAAWGIAVTVAAGLYIIYREQKALNESRRQSAIELPAEEII</sequence>
<evidence type="ECO:0000259" key="7">
    <source>
        <dbReference type="Pfam" id="PF00892"/>
    </source>
</evidence>
<feature type="domain" description="EamA" evidence="7">
    <location>
        <begin position="18"/>
        <end position="154"/>
    </location>
</feature>
<keyword evidence="4 6" id="KW-1133">Transmembrane helix</keyword>
<comment type="similarity">
    <text evidence="2">Belongs to the drug/metabolite transporter (DMT) superfamily. 10 TMS drug/metabolite exporter (DME) (TC 2.A.7.3) family.</text>
</comment>
<feature type="transmembrane region" description="Helical" evidence="6">
    <location>
        <begin position="232"/>
        <end position="252"/>
    </location>
</feature>
<feature type="transmembrane region" description="Helical" evidence="6">
    <location>
        <begin position="86"/>
        <end position="106"/>
    </location>
</feature>
<accession>A0A1I5EN19</accession>
<protein>
    <submittedName>
        <fullName evidence="8">EamA domain-containing membrane protein RarD</fullName>
    </submittedName>
</protein>
<dbReference type="GO" id="GO:0016020">
    <property type="term" value="C:membrane"/>
    <property type="evidence" value="ECO:0007669"/>
    <property type="project" value="UniProtKB-SubCell"/>
</dbReference>
<dbReference type="Proteomes" id="UP000199236">
    <property type="component" value="Unassembled WGS sequence"/>
</dbReference>
<feature type="domain" description="EamA" evidence="7">
    <location>
        <begin position="166"/>
        <end position="302"/>
    </location>
</feature>
<dbReference type="STRING" id="655353.SAMN04488056_103263"/>
<feature type="transmembrane region" description="Helical" evidence="6">
    <location>
        <begin position="286"/>
        <end position="303"/>
    </location>
</feature>
<evidence type="ECO:0000256" key="3">
    <source>
        <dbReference type="ARBA" id="ARBA00022692"/>
    </source>
</evidence>
<name>A0A1I5EN19_9HYPH</name>
<feature type="transmembrane region" description="Helical" evidence="6">
    <location>
        <begin position="46"/>
        <end position="66"/>
    </location>
</feature>
<feature type="transmembrane region" description="Helical" evidence="6">
    <location>
        <begin position="20"/>
        <end position="40"/>
    </location>
</feature>
<keyword evidence="3 6" id="KW-0812">Transmembrane</keyword>
<evidence type="ECO:0000256" key="6">
    <source>
        <dbReference type="SAM" id="Phobius"/>
    </source>
</evidence>
<evidence type="ECO:0000256" key="4">
    <source>
        <dbReference type="ARBA" id="ARBA00022989"/>
    </source>
</evidence>
<gene>
    <name evidence="8" type="ORF">SAMN04488056_103263</name>
</gene>
<evidence type="ECO:0000313" key="9">
    <source>
        <dbReference type="Proteomes" id="UP000199236"/>
    </source>
</evidence>
<dbReference type="PANTHER" id="PTHR22911">
    <property type="entry name" value="ACYL-MALONYL CONDENSING ENZYME-RELATED"/>
    <property type="match status" value="1"/>
</dbReference>
<dbReference type="PANTHER" id="PTHR22911:SF6">
    <property type="entry name" value="SOLUTE CARRIER FAMILY 35 MEMBER G1"/>
    <property type="match status" value="1"/>
</dbReference>
<dbReference type="SUPFAM" id="SSF103481">
    <property type="entry name" value="Multidrug resistance efflux transporter EmrE"/>
    <property type="match status" value="2"/>
</dbReference>
<proteinExistence type="inferred from homology"/>
<evidence type="ECO:0000313" key="8">
    <source>
        <dbReference type="EMBL" id="SFO12868.1"/>
    </source>
</evidence>
<dbReference type="AlphaFoldDB" id="A0A1I5EN19"/>
<evidence type="ECO:0000256" key="1">
    <source>
        <dbReference type="ARBA" id="ARBA00004141"/>
    </source>
</evidence>